<dbReference type="RefSeq" id="WP_219287109.1">
    <property type="nucleotide sequence ID" value="NZ_RPHB01000002.1"/>
</dbReference>
<sequence>MNSIIIVDDNQDFIEDFKNQAFAEGITVAPANSLEGLQKLLPKYVHRYAAVVLDIKCLLKDDQAKEDPSFITAALKYLDSTVPRFPRFILTGDESEFATLKRYYTDERMFIKKPDDQQKLLDELLYCVQNAEPLRIKRENTEVFDAFERSLLPANKEITVINIIKRNVESDPANFRGIIGDIRETHEEIYKALNNRNKNVVPDRYINGNGSPTFTGDFYKYLLGNPDHRNGFLPTSTVYQDSTISSHTKFIHGACSEYLHGTSRTGYPISSYTIKSLINSLLEMIIWSKQY</sequence>
<proteinExistence type="predicted"/>
<name>A0A951IWF2_9BACT</name>
<dbReference type="AlphaFoldDB" id="A0A951IWF2"/>
<organism evidence="1 2">
    <name type="scientific">Arthrospiribacter ruber</name>
    <dbReference type="NCBI Taxonomy" id="2487934"/>
    <lineage>
        <taxon>Bacteria</taxon>
        <taxon>Pseudomonadati</taxon>
        <taxon>Bacteroidota</taxon>
        <taxon>Cytophagia</taxon>
        <taxon>Cytophagales</taxon>
        <taxon>Cyclobacteriaceae</taxon>
        <taxon>Arthrospiribacter</taxon>
    </lineage>
</organism>
<protein>
    <submittedName>
        <fullName evidence="1">Uncharacterized protein</fullName>
    </submittedName>
</protein>
<accession>A0A951IWF2</accession>
<dbReference type="EMBL" id="RPHB01000002">
    <property type="protein sequence ID" value="MBW3466893.1"/>
    <property type="molecule type" value="Genomic_DNA"/>
</dbReference>
<keyword evidence="2" id="KW-1185">Reference proteome</keyword>
<dbReference type="Proteomes" id="UP000727490">
    <property type="component" value="Unassembled WGS sequence"/>
</dbReference>
<evidence type="ECO:0000313" key="1">
    <source>
        <dbReference type="EMBL" id="MBW3466893.1"/>
    </source>
</evidence>
<comment type="caution">
    <text evidence="1">The sequence shown here is derived from an EMBL/GenBank/DDBJ whole genome shotgun (WGS) entry which is preliminary data.</text>
</comment>
<evidence type="ECO:0000313" key="2">
    <source>
        <dbReference type="Proteomes" id="UP000727490"/>
    </source>
</evidence>
<gene>
    <name evidence="1" type="ORF">EGN73_03585</name>
</gene>
<reference evidence="1 2" key="1">
    <citation type="journal article" date="2020" name="Syst. Appl. Microbiol.">
        <title>Arthrospiribacter ruber gen. nov., sp. nov., a novel bacterium isolated from Arthrospira cultures.</title>
        <authorList>
            <person name="Waleron M."/>
            <person name="Misztak A."/>
            <person name="Waleron M.M."/>
            <person name="Furmaniak M."/>
            <person name="Mrozik A."/>
            <person name="Waleron K."/>
        </authorList>
    </citation>
    <scope>NUCLEOTIDE SEQUENCE [LARGE SCALE GENOMIC DNA]</scope>
    <source>
        <strain evidence="1 2">DPMB0001</strain>
    </source>
</reference>